<comment type="caution">
    <text evidence="1">The sequence shown here is derived from an EMBL/GenBank/DDBJ whole genome shotgun (WGS) entry which is preliminary data.</text>
</comment>
<name>A0A652YHT9_NOCGL</name>
<evidence type="ECO:0000313" key="1">
    <source>
        <dbReference type="EMBL" id="TYQ00813.1"/>
    </source>
</evidence>
<organism evidence="1">
    <name type="scientific">Nocardia globerula</name>
    <dbReference type="NCBI Taxonomy" id="1818"/>
    <lineage>
        <taxon>Bacteria</taxon>
        <taxon>Bacillati</taxon>
        <taxon>Actinomycetota</taxon>
        <taxon>Actinomycetes</taxon>
        <taxon>Mycobacteriales</taxon>
        <taxon>Nocardiaceae</taxon>
        <taxon>Nocardia</taxon>
    </lineage>
</organism>
<gene>
    <name evidence="1" type="ORF">FNL38_11127</name>
</gene>
<accession>A0A652YHT9</accession>
<sequence length="160" mass="18265">MIESDVYVMEGSLLPFQEAGIPFETYPVAYDLLNWGEDERMLVITTGTVWGAVHFRAEELASEPPLDLISWEEMQEVSVNFRSDNVKLLDLEETQKETFPDVSLISNPGLYRVRVYAVGRHSGIDMQQVGEHLDERYLMQLWGESKARPSTPVQTIGDRN</sequence>
<dbReference type="EMBL" id="VNIQ01000011">
    <property type="protein sequence ID" value="TYQ00813.1"/>
    <property type="molecule type" value="Genomic_DNA"/>
</dbReference>
<proteinExistence type="predicted"/>
<reference evidence="1" key="1">
    <citation type="submission" date="2019-07" db="EMBL/GenBank/DDBJ databases">
        <title>Genomic Encyclopedia of Type Strains, Phase IV (KMG-IV): sequencing the most valuable type-strain genomes for metagenomic binning, comparative biology and taxonomic classification.</title>
        <authorList>
            <person name="Goeker M."/>
        </authorList>
    </citation>
    <scope>NUCLEOTIDE SEQUENCE</scope>
    <source>
        <strain evidence="1">DSM 44596</strain>
    </source>
</reference>
<dbReference type="AlphaFoldDB" id="A0A652YHT9"/>
<protein>
    <submittedName>
        <fullName evidence="1">Uncharacterized protein</fullName>
    </submittedName>
</protein>